<accession>A0A928ZA09</accession>
<proteinExistence type="predicted"/>
<organism evidence="2 3">
    <name type="scientific">Zarconia navalis LEGE 11467</name>
    <dbReference type="NCBI Taxonomy" id="1828826"/>
    <lineage>
        <taxon>Bacteria</taxon>
        <taxon>Bacillati</taxon>
        <taxon>Cyanobacteriota</taxon>
        <taxon>Cyanophyceae</taxon>
        <taxon>Oscillatoriophycideae</taxon>
        <taxon>Oscillatoriales</taxon>
        <taxon>Oscillatoriales incertae sedis</taxon>
        <taxon>Zarconia</taxon>
        <taxon>Zarconia navalis</taxon>
    </lineage>
</organism>
<keyword evidence="1" id="KW-0472">Membrane</keyword>
<dbReference type="Proteomes" id="UP000621799">
    <property type="component" value="Unassembled WGS sequence"/>
</dbReference>
<evidence type="ECO:0000256" key="1">
    <source>
        <dbReference type="SAM" id="Phobius"/>
    </source>
</evidence>
<dbReference type="AlphaFoldDB" id="A0A928ZA09"/>
<dbReference type="EMBL" id="JADEXN010000336">
    <property type="protein sequence ID" value="MBE9042324.1"/>
    <property type="molecule type" value="Genomic_DNA"/>
</dbReference>
<keyword evidence="3" id="KW-1185">Reference proteome</keyword>
<gene>
    <name evidence="2" type="ORF">IQ235_16215</name>
</gene>
<feature type="transmembrane region" description="Helical" evidence="1">
    <location>
        <begin position="38"/>
        <end position="58"/>
    </location>
</feature>
<evidence type="ECO:0000313" key="2">
    <source>
        <dbReference type="EMBL" id="MBE9042324.1"/>
    </source>
</evidence>
<keyword evidence="1" id="KW-1133">Transmembrane helix</keyword>
<evidence type="ECO:0000313" key="3">
    <source>
        <dbReference type="Proteomes" id="UP000621799"/>
    </source>
</evidence>
<name>A0A928ZA09_9CYAN</name>
<sequence>MNDKIGFILKVIGASALVSIFIKFIGPKLLISATPTNALIAVLGVPLVVAIALIGRGFQRNDPSSTNY</sequence>
<comment type="caution">
    <text evidence="2">The sequence shown here is derived from an EMBL/GenBank/DDBJ whole genome shotgun (WGS) entry which is preliminary data.</text>
</comment>
<feature type="transmembrane region" description="Helical" evidence="1">
    <location>
        <begin position="7"/>
        <end position="26"/>
    </location>
</feature>
<keyword evidence="1" id="KW-0812">Transmembrane</keyword>
<reference evidence="2" key="1">
    <citation type="submission" date="2020-10" db="EMBL/GenBank/DDBJ databases">
        <authorList>
            <person name="Castelo-Branco R."/>
            <person name="Eusebio N."/>
            <person name="Adriana R."/>
            <person name="Vieira A."/>
            <person name="Brugerolle De Fraissinette N."/>
            <person name="Rezende De Castro R."/>
            <person name="Schneider M.P."/>
            <person name="Vasconcelos V."/>
            <person name="Leao P.N."/>
        </authorList>
    </citation>
    <scope>NUCLEOTIDE SEQUENCE</scope>
    <source>
        <strain evidence="2">LEGE 11467</strain>
    </source>
</reference>
<protein>
    <submittedName>
        <fullName evidence="2">Uncharacterized protein</fullName>
    </submittedName>
</protein>